<feature type="domain" description="Outer membrane channel protein CpnT-like N-terminal" evidence="1">
    <location>
        <begin position="26"/>
        <end position="163"/>
    </location>
</feature>
<reference evidence="3" key="1">
    <citation type="journal article" date="2019" name="Int. J. Syst. Evol. Microbiol.">
        <title>The Global Catalogue of Microorganisms (GCM) 10K type strain sequencing project: providing services to taxonomists for standard genome sequencing and annotation.</title>
        <authorList>
            <consortium name="The Broad Institute Genomics Platform"/>
            <consortium name="The Broad Institute Genome Sequencing Center for Infectious Disease"/>
            <person name="Wu L."/>
            <person name="Ma J."/>
        </authorList>
    </citation>
    <scope>NUCLEOTIDE SEQUENCE [LARGE SCALE GENOMIC DNA]</scope>
    <source>
        <strain evidence="3">JCM 3115</strain>
    </source>
</reference>
<comment type="caution">
    <text evidence="2">The sequence shown here is derived from an EMBL/GenBank/DDBJ whole genome shotgun (WGS) entry which is preliminary data.</text>
</comment>
<protein>
    <recommendedName>
        <fullName evidence="1">Outer membrane channel protein CpnT-like N-terminal domain-containing protein</fullName>
    </recommendedName>
</protein>
<dbReference type="RefSeq" id="WP_189247253.1">
    <property type="nucleotide sequence ID" value="NZ_BMQJ01000007.1"/>
</dbReference>
<accession>A0ABQ2QZ67</accession>
<evidence type="ECO:0000313" key="2">
    <source>
        <dbReference type="EMBL" id="GGP99472.1"/>
    </source>
</evidence>
<dbReference type="Pfam" id="PF25547">
    <property type="entry name" value="WXG100_2"/>
    <property type="match status" value="1"/>
</dbReference>
<gene>
    <name evidence="2" type="ORF">GCM10010140_31880</name>
</gene>
<dbReference type="EMBL" id="BMQJ01000007">
    <property type="protein sequence ID" value="GGP99472.1"/>
    <property type="molecule type" value="Genomic_DNA"/>
</dbReference>
<organism evidence="2 3">
    <name type="scientific">Streptosporangium pseudovulgare</name>
    <dbReference type="NCBI Taxonomy" id="35765"/>
    <lineage>
        <taxon>Bacteria</taxon>
        <taxon>Bacillati</taxon>
        <taxon>Actinomycetota</taxon>
        <taxon>Actinomycetes</taxon>
        <taxon>Streptosporangiales</taxon>
        <taxon>Streptosporangiaceae</taxon>
        <taxon>Streptosporangium</taxon>
    </lineage>
</organism>
<evidence type="ECO:0000313" key="3">
    <source>
        <dbReference type="Proteomes" id="UP000611554"/>
    </source>
</evidence>
<dbReference type="InterPro" id="IPR057746">
    <property type="entry name" value="CpnT-like_N"/>
</dbReference>
<name>A0ABQ2QZ67_9ACTN</name>
<dbReference type="Proteomes" id="UP000611554">
    <property type="component" value="Unassembled WGS sequence"/>
</dbReference>
<keyword evidence="3" id="KW-1185">Reference proteome</keyword>
<sequence length="316" mass="33677">MRLGRPALYPLGLTGMAGLVAYDLYEHWPEGDPEGARAAAAVWRSLGERVRGAARTLDPVAARMWHDHPGQGSTAFRRFWQGGLLAVAARPAGGRDEGVRLSFEEYAGTVVAHCELTAEACEGYAEAVEATRHALKVLAATSMAQLAFAGSWPWLGGPGTAAVKWAAERLYRRIRARLIGQLLERHVAQIVREKAATYVAGSAFFALGDTALSIGTKAAFGDGPGSFEDNAVATMKDFASCLVFFGVWDLTKVGPLSRVFRNNDLGDFASYYVGSTSYTVTYNALSGETGTDLAPTPEQLAGKLFIGTAQRGKAPG</sequence>
<evidence type="ECO:0000259" key="1">
    <source>
        <dbReference type="Pfam" id="PF25547"/>
    </source>
</evidence>
<proteinExistence type="predicted"/>